<organism evidence="9 10">
    <name type="scientific">Azomonas macrocytogenes</name>
    <name type="common">Azotobacter macrocytogenes</name>
    <dbReference type="NCBI Taxonomy" id="69962"/>
    <lineage>
        <taxon>Bacteria</taxon>
        <taxon>Pseudomonadati</taxon>
        <taxon>Pseudomonadota</taxon>
        <taxon>Gammaproteobacteria</taxon>
        <taxon>Pseudomonadales</taxon>
        <taxon>Pseudomonadaceae</taxon>
        <taxon>Azomonas</taxon>
    </lineage>
</organism>
<comment type="catalytic activity">
    <reaction evidence="1 7">
        <text>dTDP-alpha-D-glucose = dTDP-4-dehydro-6-deoxy-alpha-D-glucose + H2O</text>
        <dbReference type="Rhea" id="RHEA:17221"/>
        <dbReference type="ChEBI" id="CHEBI:15377"/>
        <dbReference type="ChEBI" id="CHEBI:57477"/>
        <dbReference type="ChEBI" id="CHEBI:57649"/>
        <dbReference type="EC" id="4.2.1.46"/>
    </reaction>
</comment>
<comment type="caution">
    <text evidence="9">The sequence shown here is derived from an EMBL/GenBank/DDBJ whole genome shotgun (WGS) entry which is preliminary data.</text>
</comment>
<evidence type="ECO:0000256" key="4">
    <source>
        <dbReference type="ARBA" id="ARBA00011990"/>
    </source>
</evidence>
<dbReference type="AlphaFoldDB" id="A0A839T405"/>
<evidence type="ECO:0000256" key="7">
    <source>
        <dbReference type="RuleBase" id="RU004473"/>
    </source>
</evidence>
<comment type="similarity">
    <text evidence="3 7">Belongs to the NAD(P)-dependent epimerase/dehydratase family. dTDP-glucose dehydratase subfamily.</text>
</comment>
<dbReference type="EC" id="4.2.1.46" evidence="4 7"/>
<dbReference type="Gene3D" id="3.40.50.720">
    <property type="entry name" value="NAD(P)-binding Rossmann-like Domain"/>
    <property type="match status" value="1"/>
</dbReference>
<gene>
    <name evidence="9" type="ORF">FHR87_000836</name>
</gene>
<dbReference type="Pfam" id="PF16363">
    <property type="entry name" value="GDP_Man_Dehyd"/>
    <property type="match status" value="1"/>
</dbReference>
<evidence type="ECO:0000313" key="10">
    <source>
        <dbReference type="Proteomes" id="UP000549250"/>
    </source>
</evidence>
<evidence type="ECO:0000256" key="6">
    <source>
        <dbReference type="ARBA" id="ARBA00023239"/>
    </source>
</evidence>
<dbReference type="InterPro" id="IPR005888">
    <property type="entry name" value="dTDP_Gluc_deHydtase"/>
</dbReference>
<keyword evidence="10" id="KW-1185">Reference proteome</keyword>
<dbReference type="PROSITE" id="PS00061">
    <property type="entry name" value="ADH_SHORT"/>
    <property type="match status" value="1"/>
</dbReference>
<evidence type="ECO:0000256" key="5">
    <source>
        <dbReference type="ARBA" id="ARBA00023027"/>
    </source>
</evidence>
<dbReference type="CDD" id="cd05246">
    <property type="entry name" value="dTDP_GD_SDR_e"/>
    <property type="match status" value="1"/>
</dbReference>
<dbReference type="InterPro" id="IPR016040">
    <property type="entry name" value="NAD(P)-bd_dom"/>
</dbReference>
<keyword evidence="5" id="KW-0520">NAD</keyword>
<dbReference type="Proteomes" id="UP000549250">
    <property type="component" value="Unassembled WGS sequence"/>
</dbReference>
<evidence type="ECO:0000313" key="9">
    <source>
        <dbReference type="EMBL" id="MBB3102453.1"/>
    </source>
</evidence>
<sequence>MILVTGGAGFIGSNFVLQWHASTTEPVLNLDALTYAGNMENLRSLADSSRHVFVHGDITDATLLERLFAEHRPRAVVHFAAESHVDRSIHGPEAFVHTNVNGTFRLLEAARAYWNDLAAEEQQAFRFLHVSTDEVYGTLGPADPAFTETTPYAPNSPYSASKAASDHLVRAYHHTYGLPTLTTNCSNNYGPYHFPEKLIPLMIVNALAGKPLPVYGDGQQIRDWLYVKDHCSAIRRVLEAGRTGETYNVGGWNEKANIDIVHTVCALLDELAPAPARHVQHSVTGKPLQRYAELITHVADRPGHDRRYAIDARKIERELGWKPAETFETGIRKTVRWYLANQDWVANVQNGSYRDWIQRQYEEPRE</sequence>
<name>A0A839T405_AZOMA</name>
<dbReference type="PANTHER" id="PTHR43000">
    <property type="entry name" value="DTDP-D-GLUCOSE 4,6-DEHYDRATASE-RELATED"/>
    <property type="match status" value="1"/>
</dbReference>
<evidence type="ECO:0000256" key="3">
    <source>
        <dbReference type="ARBA" id="ARBA00008178"/>
    </source>
</evidence>
<evidence type="ECO:0000256" key="2">
    <source>
        <dbReference type="ARBA" id="ARBA00001911"/>
    </source>
</evidence>
<accession>A0A839T405</accession>
<protein>
    <recommendedName>
        <fullName evidence="4 7">dTDP-glucose 4,6-dehydratase</fullName>
        <ecNumber evidence="4 7">4.2.1.46</ecNumber>
    </recommendedName>
</protein>
<feature type="domain" description="NAD(P)-binding" evidence="8">
    <location>
        <begin position="3"/>
        <end position="334"/>
    </location>
</feature>
<dbReference type="GO" id="GO:0008460">
    <property type="term" value="F:dTDP-glucose 4,6-dehydratase activity"/>
    <property type="evidence" value="ECO:0007669"/>
    <property type="project" value="UniProtKB-EC"/>
</dbReference>
<dbReference type="NCBIfam" id="TIGR01181">
    <property type="entry name" value="dTDP_gluc_dehyt"/>
    <property type="match status" value="1"/>
</dbReference>
<dbReference type="GO" id="GO:0009225">
    <property type="term" value="P:nucleotide-sugar metabolic process"/>
    <property type="evidence" value="ECO:0007669"/>
    <property type="project" value="InterPro"/>
</dbReference>
<comment type="cofactor">
    <cofactor evidence="2 7">
        <name>NAD(+)</name>
        <dbReference type="ChEBI" id="CHEBI:57540"/>
    </cofactor>
</comment>
<reference evidence="9 10" key="1">
    <citation type="submission" date="2020-08" db="EMBL/GenBank/DDBJ databases">
        <title>Genomic Encyclopedia of Type Strains, Phase III (KMG-III): the genomes of soil and plant-associated and newly described type strains.</title>
        <authorList>
            <person name="Whitman W."/>
        </authorList>
    </citation>
    <scope>NUCLEOTIDE SEQUENCE [LARGE SCALE GENOMIC DNA]</scope>
    <source>
        <strain evidence="9 10">CECT 4462</strain>
    </source>
</reference>
<dbReference type="EMBL" id="JACHXI010000003">
    <property type="protein sequence ID" value="MBB3102453.1"/>
    <property type="molecule type" value="Genomic_DNA"/>
</dbReference>
<evidence type="ECO:0000259" key="8">
    <source>
        <dbReference type="Pfam" id="PF16363"/>
    </source>
</evidence>
<evidence type="ECO:0000256" key="1">
    <source>
        <dbReference type="ARBA" id="ARBA00001539"/>
    </source>
</evidence>
<keyword evidence="6 7" id="KW-0456">Lyase</keyword>
<dbReference type="RefSeq" id="WP_183165452.1">
    <property type="nucleotide sequence ID" value="NZ_JACHXI010000003.1"/>
</dbReference>
<proteinExistence type="inferred from homology"/>
<dbReference type="SUPFAM" id="SSF51735">
    <property type="entry name" value="NAD(P)-binding Rossmann-fold domains"/>
    <property type="match status" value="1"/>
</dbReference>
<dbReference type="InterPro" id="IPR036291">
    <property type="entry name" value="NAD(P)-bd_dom_sf"/>
</dbReference>
<dbReference type="Gene3D" id="3.90.25.10">
    <property type="entry name" value="UDP-galactose 4-epimerase, domain 1"/>
    <property type="match status" value="1"/>
</dbReference>
<dbReference type="InterPro" id="IPR020904">
    <property type="entry name" value="Sc_DH/Rdtase_CS"/>
</dbReference>